<gene>
    <name evidence="1" type="ORF">AAC691_18010</name>
</gene>
<dbReference type="RefSeq" id="WP_342627942.1">
    <property type="nucleotide sequence ID" value="NZ_CP152276.1"/>
</dbReference>
<accession>A0ABZ3D2Z9</accession>
<proteinExistence type="predicted"/>
<reference evidence="1 2" key="1">
    <citation type="submission" date="2024-04" db="EMBL/GenBank/DDBJ databases">
        <title>Complete genome sequence of Nguyenibacter vanlangesis HBCM-1154, a strain capable of nitrogen fixation, IAA production, and phosphorus solubilization isolated from sugarcane soil.</title>
        <authorList>
            <person name="MY HANH P."/>
        </authorList>
    </citation>
    <scope>NUCLEOTIDE SEQUENCE [LARGE SCALE GENOMIC DNA]</scope>
    <source>
        <strain evidence="1 2">HBCM 1154</strain>
    </source>
</reference>
<organism evidence="1 2">
    <name type="scientific">Nguyenibacter vanlangensis</name>
    <dbReference type="NCBI Taxonomy" id="1216886"/>
    <lineage>
        <taxon>Bacteria</taxon>
        <taxon>Pseudomonadati</taxon>
        <taxon>Pseudomonadota</taxon>
        <taxon>Alphaproteobacteria</taxon>
        <taxon>Acetobacterales</taxon>
        <taxon>Acetobacteraceae</taxon>
        <taxon>Nguyenibacter</taxon>
    </lineage>
</organism>
<evidence type="ECO:0000313" key="2">
    <source>
        <dbReference type="Proteomes" id="UP001449795"/>
    </source>
</evidence>
<protein>
    <submittedName>
        <fullName evidence="1">Uncharacterized protein</fullName>
    </submittedName>
</protein>
<dbReference type="EMBL" id="CP152276">
    <property type="protein sequence ID" value="XAE42143.1"/>
    <property type="molecule type" value="Genomic_DNA"/>
</dbReference>
<dbReference type="Proteomes" id="UP001449795">
    <property type="component" value="Chromosome"/>
</dbReference>
<sequence length="112" mass="11156">MTAAGGALIVLSGCAGAHVDGPATARDVRPVAPVAVDVTSRVVPTSANAGAMDSTMSALVAGLVQSLRKAHIAAHPASGDEAPPHEAGRELALVVDVSRLQSRQCLDAGINI</sequence>
<evidence type="ECO:0000313" key="1">
    <source>
        <dbReference type="EMBL" id="XAE42143.1"/>
    </source>
</evidence>
<keyword evidence="2" id="KW-1185">Reference proteome</keyword>
<name>A0ABZ3D2Z9_9PROT</name>